<evidence type="ECO:0000259" key="11">
    <source>
        <dbReference type="PROSITE" id="PS51387"/>
    </source>
</evidence>
<evidence type="ECO:0000256" key="4">
    <source>
        <dbReference type="ARBA" id="ARBA00022630"/>
    </source>
</evidence>
<evidence type="ECO:0000256" key="8">
    <source>
        <dbReference type="ARBA" id="ARBA00023128"/>
    </source>
</evidence>
<dbReference type="InterPro" id="IPR006094">
    <property type="entry name" value="Oxid_FAD_bind_N"/>
</dbReference>
<comment type="similarity">
    <text evidence="3">Belongs to the FAD-binding oxidoreductase/transferase type 4 family.</text>
</comment>
<dbReference type="PANTHER" id="PTHR11748">
    <property type="entry name" value="D-LACTATE DEHYDROGENASE"/>
    <property type="match status" value="1"/>
</dbReference>
<gene>
    <name evidence="12" type="ORF">MNBD_NITROSPINAE04-15</name>
</gene>
<comment type="subcellular location">
    <subcellularLocation>
        <location evidence="2">Mitochondrion</location>
    </subcellularLocation>
</comment>
<dbReference type="Pfam" id="PF02913">
    <property type="entry name" value="FAD-oxidase_C"/>
    <property type="match status" value="1"/>
</dbReference>
<feature type="domain" description="FAD-binding PCMH-type" evidence="11">
    <location>
        <begin position="53"/>
        <end position="231"/>
    </location>
</feature>
<keyword evidence="6" id="KW-0809">Transit peptide</keyword>
<protein>
    <recommendedName>
        <fullName evidence="9">D-lactate dehydrogenase (cytochrome)</fullName>
        <ecNumber evidence="9">1.1.2.4</ecNumber>
    </recommendedName>
</protein>
<dbReference type="PANTHER" id="PTHR11748:SF111">
    <property type="entry name" value="D-LACTATE DEHYDROGENASE, MITOCHONDRIAL-RELATED"/>
    <property type="match status" value="1"/>
</dbReference>
<keyword evidence="10" id="KW-0812">Transmembrane</keyword>
<reference evidence="12" key="1">
    <citation type="submission" date="2018-06" db="EMBL/GenBank/DDBJ databases">
        <authorList>
            <person name="Zhirakovskaya E."/>
        </authorList>
    </citation>
    <scope>NUCLEOTIDE SEQUENCE</scope>
</reference>
<dbReference type="GO" id="GO:0008720">
    <property type="term" value="F:D-lactate dehydrogenase (NAD+) activity"/>
    <property type="evidence" value="ECO:0007669"/>
    <property type="project" value="TreeGrafter"/>
</dbReference>
<dbReference type="InterPro" id="IPR016164">
    <property type="entry name" value="FAD-linked_Oxase-like_C"/>
</dbReference>
<evidence type="ECO:0000256" key="9">
    <source>
        <dbReference type="ARBA" id="ARBA00038897"/>
    </source>
</evidence>
<dbReference type="GO" id="GO:0071949">
    <property type="term" value="F:FAD binding"/>
    <property type="evidence" value="ECO:0007669"/>
    <property type="project" value="InterPro"/>
</dbReference>
<dbReference type="EC" id="1.1.2.4" evidence="9"/>
<dbReference type="SUPFAM" id="SSF56176">
    <property type="entry name" value="FAD-binding/transporter-associated domain-like"/>
    <property type="match status" value="1"/>
</dbReference>
<keyword evidence="5" id="KW-0274">FAD</keyword>
<keyword evidence="7" id="KW-0560">Oxidoreductase</keyword>
<evidence type="ECO:0000313" key="12">
    <source>
        <dbReference type="EMBL" id="VAX21703.1"/>
    </source>
</evidence>
<dbReference type="InterPro" id="IPR036318">
    <property type="entry name" value="FAD-bd_PCMH-like_sf"/>
</dbReference>
<keyword evidence="10" id="KW-1133">Transmembrane helix</keyword>
<dbReference type="GO" id="GO:0005739">
    <property type="term" value="C:mitochondrion"/>
    <property type="evidence" value="ECO:0007669"/>
    <property type="project" value="UniProtKB-SubCell"/>
</dbReference>
<keyword evidence="4" id="KW-0285">Flavoprotein</keyword>
<proteinExistence type="inferred from homology"/>
<dbReference type="EMBL" id="UOGA01000207">
    <property type="protein sequence ID" value="VAX21703.1"/>
    <property type="molecule type" value="Genomic_DNA"/>
</dbReference>
<evidence type="ECO:0000256" key="5">
    <source>
        <dbReference type="ARBA" id="ARBA00022827"/>
    </source>
</evidence>
<dbReference type="PROSITE" id="PS51387">
    <property type="entry name" value="FAD_PCMH"/>
    <property type="match status" value="1"/>
</dbReference>
<dbReference type="InterPro" id="IPR016169">
    <property type="entry name" value="FAD-bd_PCMH_sub2"/>
</dbReference>
<dbReference type="Pfam" id="PF01565">
    <property type="entry name" value="FAD_binding_4"/>
    <property type="match status" value="1"/>
</dbReference>
<dbReference type="SUPFAM" id="SSF55103">
    <property type="entry name" value="FAD-linked oxidases, C-terminal domain"/>
    <property type="match status" value="1"/>
</dbReference>
<evidence type="ECO:0000256" key="6">
    <source>
        <dbReference type="ARBA" id="ARBA00022946"/>
    </source>
</evidence>
<dbReference type="InterPro" id="IPR016166">
    <property type="entry name" value="FAD-bd_PCMH"/>
</dbReference>
<feature type="transmembrane region" description="Helical" evidence="10">
    <location>
        <begin position="473"/>
        <end position="492"/>
    </location>
</feature>
<evidence type="ECO:0000256" key="2">
    <source>
        <dbReference type="ARBA" id="ARBA00004173"/>
    </source>
</evidence>
<organism evidence="12">
    <name type="scientific">hydrothermal vent metagenome</name>
    <dbReference type="NCBI Taxonomy" id="652676"/>
    <lineage>
        <taxon>unclassified sequences</taxon>
        <taxon>metagenomes</taxon>
        <taxon>ecological metagenomes</taxon>
    </lineage>
</organism>
<keyword evidence="10" id="KW-0472">Membrane</keyword>
<evidence type="ECO:0000256" key="10">
    <source>
        <dbReference type="SAM" id="Phobius"/>
    </source>
</evidence>
<accession>A0A3B1CAL9</accession>
<dbReference type="GO" id="GO:0004458">
    <property type="term" value="F:D-lactate dehydrogenase (cytochrome) activity"/>
    <property type="evidence" value="ECO:0007669"/>
    <property type="project" value="UniProtKB-EC"/>
</dbReference>
<dbReference type="Gene3D" id="3.30.465.10">
    <property type="match status" value="1"/>
</dbReference>
<evidence type="ECO:0000256" key="3">
    <source>
        <dbReference type="ARBA" id="ARBA00008000"/>
    </source>
</evidence>
<comment type="cofactor">
    <cofactor evidence="1">
        <name>FAD</name>
        <dbReference type="ChEBI" id="CHEBI:57692"/>
    </cofactor>
</comment>
<dbReference type="InterPro" id="IPR004113">
    <property type="entry name" value="FAD-bd_oxidored_4_C"/>
</dbReference>
<sequence>MSELGDGKDGALSVQLIGKLTRLPSERITTSLLERTLHSHDLAPVPPIIKANYNNMPTAVLKPETTEEVARIVASADSLKTCLIPKGRGTSYLWGSVPVVGGVIVDMVEMNQINDFSADGEWIEAGAGATWEKVERYLEKRGFSLRVYPTSMPAATLGGWIASSGSGLGSGGSGVGSVMYGPVGKNLAGLEVVTGMGETLNLSEPEDIADFVGADGITGFITKVRLKIRKKPASIRRILITAPDTEGTQRLVEAMGAMKSVYFAQFEDASMLEIKTSLGLHAPLGVKGFLLFASLEGDAETVSSECDQLKEMAGECGGKTLPEEEAQKEWEERLYPMRVKRGGPTVIAGEFMAPSSRLALVLKDVYAEFPGGAAKQGIHGVVIEAPDVMLMPQVFSDERKGLKFLASLAYVKRFNDIGRRHGGQPYGVGHLNAFNAKAVHGKAGYARLKALKKKHDPGDIINPGKGIEHRTRFGFAAPLFMYNLSMFGLGLFRRLGV</sequence>
<name>A0A3B1CAL9_9ZZZZ</name>
<keyword evidence="8" id="KW-0496">Mitochondrion</keyword>
<dbReference type="AlphaFoldDB" id="A0A3B1CAL9"/>
<evidence type="ECO:0000256" key="1">
    <source>
        <dbReference type="ARBA" id="ARBA00001974"/>
    </source>
</evidence>
<dbReference type="GO" id="GO:1903457">
    <property type="term" value="P:lactate catabolic process"/>
    <property type="evidence" value="ECO:0007669"/>
    <property type="project" value="TreeGrafter"/>
</dbReference>
<evidence type="ECO:0000256" key="7">
    <source>
        <dbReference type="ARBA" id="ARBA00023002"/>
    </source>
</evidence>